<keyword evidence="1" id="KW-0812">Transmembrane</keyword>
<dbReference type="HOGENOM" id="CLU_672982_0_0_1"/>
<feature type="chain" id="PRO_5001628126" evidence="2">
    <location>
        <begin position="25"/>
        <end position="409"/>
    </location>
</feature>
<evidence type="ECO:0000313" key="4">
    <source>
        <dbReference type="Proteomes" id="UP000027361"/>
    </source>
</evidence>
<dbReference type="InParanoid" id="A0A066VEQ7"/>
<proteinExistence type="predicted"/>
<comment type="caution">
    <text evidence="3">The sequence shown here is derived from an EMBL/GenBank/DDBJ whole genome shotgun (WGS) entry which is preliminary data.</text>
</comment>
<name>A0A066VEQ7_TILAU</name>
<keyword evidence="1" id="KW-1133">Transmembrane helix</keyword>
<evidence type="ECO:0000256" key="1">
    <source>
        <dbReference type="SAM" id="Phobius"/>
    </source>
</evidence>
<evidence type="ECO:0000256" key="2">
    <source>
        <dbReference type="SAM" id="SignalP"/>
    </source>
</evidence>
<keyword evidence="4" id="KW-1185">Reference proteome</keyword>
<feature type="signal peptide" evidence="2">
    <location>
        <begin position="1"/>
        <end position="24"/>
    </location>
</feature>
<protein>
    <submittedName>
        <fullName evidence="3">Uncharacterized protein</fullName>
    </submittedName>
</protein>
<reference evidence="3 4" key="1">
    <citation type="submission" date="2014-05" db="EMBL/GenBank/DDBJ databases">
        <title>Draft genome sequence of a rare smut relative, Tilletiaria anomala UBC 951.</title>
        <authorList>
            <consortium name="DOE Joint Genome Institute"/>
            <person name="Toome M."/>
            <person name="Kuo A."/>
            <person name="Henrissat B."/>
            <person name="Lipzen A."/>
            <person name="Tritt A."/>
            <person name="Yoshinaga Y."/>
            <person name="Zane M."/>
            <person name="Barry K."/>
            <person name="Grigoriev I.V."/>
            <person name="Spatafora J.W."/>
            <person name="Aimea M.C."/>
        </authorList>
    </citation>
    <scope>NUCLEOTIDE SEQUENCE [LARGE SCALE GENOMIC DNA]</scope>
    <source>
        <strain evidence="3 4">UBC 951</strain>
    </source>
</reference>
<sequence>MSSSIARNLATWLVLAFLLGSGFSGTNCIAAMVNGKRYTATCNTPPWRDPNVIDLTRADVDAWLHICRGVYNNSTSDGRLNDEQDGTSGIRFGNATAAEREAAAEHQRIVNTVVPTVLLVGVPLLLLLVLLLCRAWQRRYKLAALCILPFAKCSRWHREHNFKRQQARSAAEIPDAFCFPDERSDQASIKTQVASIASSSTLGLRPYDPEHHCRPRRVEQLYDRYIQLDRFLVAKRDADKREKEQAKFEKRQARKKAFGRPDRYSITSRFATAGPARAHEMSNFSIPRALSRTPVSVDLQAPSGALNSRSSLGNALQLDAGNGFAPQPVSAFPGLRCSDGRAQSRSVDTLPLYAAHRDNDATMTKSQSQTTKKEDVTVASAVLPSYNSVSAFDPGVILLSVFATKYGIE</sequence>
<accession>A0A066VEQ7</accession>
<dbReference type="AlphaFoldDB" id="A0A066VEQ7"/>
<keyword evidence="1" id="KW-0472">Membrane</keyword>
<dbReference type="RefSeq" id="XP_013240828.1">
    <property type="nucleotide sequence ID" value="XM_013385374.1"/>
</dbReference>
<gene>
    <name evidence="3" type="ORF">K437DRAFT_270465</name>
</gene>
<organism evidence="3 4">
    <name type="scientific">Tilletiaria anomala (strain ATCC 24038 / CBS 436.72 / UBC 951)</name>
    <dbReference type="NCBI Taxonomy" id="1037660"/>
    <lineage>
        <taxon>Eukaryota</taxon>
        <taxon>Fungi</taxon>
        <taxon>Dikarya</taxon>
        <taxon>Basidiomycota</taxon>
        <taxon>Ustilaginomycotina</taxon>
        <taxon>Exobasidiomycetes</taxon>
        <taxon>Georgefischeriales</taxon>
        <taxon>Tilletiariaceae</taxon>
        <taxon>Tilletiaria</taxon>
    </lineage>
</organism>
<keyword evidence="2" id="KW-0732">Signal</keyword>
<dbReference type="EMBL" id="JMSN01000113">
    <property type="protein sequence ID" value="KDN38783.1"/>
    <property type="molecule type" value="Genomic_DNA"/>
</dbReference>
<dbReference type="GeneID" id="25266177"/>
<dbReference type="Proteomes" id="UP000027361">
    <property type="component" value="Unassembled WGS sequence"/>
</dbReference>
<feature type="transmembrane region" description="Helical" evidence="1">
    <location>
        <begin position="113"/>
        <end position="133"/>
    </location>
</feature>
<evidence type="ECO:0000313" key="3">
    <source>
        <dbReference type="EMBL" id="KDN38783.1"/>
    </source>
</evidence>